<feature type="compositionally biased region" description="Polar residues" evidence="1">
    <location>
        <begin position="1184"/>
        <end position="1194"/>
    </location>
</feature>
<evidence type="ECO:0000313" key="2">
    <source>
        <dbReference type="EMBL" id="ETV76613.1"/>
    </source>
</evidence>
<dbReference type="PANTHER" id="PTHR23315">
    <property type="entry name" value="U BOX DOMAIN-CONTAINING"/>
    <property type="match status" value="1"/>
</dbReference>
<feature type="compositionally biased region" description="Basic and acidic residues" evidence="1">
    <location>
        <begin position="89"/>
        <end position="103"/>
    </location>
</feature>
<dbReference type="STRING" id="112090.W4GCF7"/>
<protein>
    <submittedName>
        <fullName evidence="2">Uncharacterized protein</fullName>
    </submittedName>
</protein>
<name>W4GCF7_APHAT</name>
<dbReference type="VEuPathDB" id="FungiDB:H257_09599"/>
<dbReference type="EMBL" id="KI913136">
    <property type="protein sequence ID" value="ETV76613.1"/>
    <property type="molecule type" value="Genomic_DNA"/>
</dbReference>
<feature type="compositionally biased region" description="Low complexity" evidence="1">
    <location>
        <begin position="122"/>
        <end position="139"/>
    </location>
</feature>
<dbReference type="GeneID" id="20811595"/>
<dbReference type="PANTHER" id="PTHR23315:SF7">
    <property type="entry name" value="U-BOX DOMAIN-CONTAINING PROTEIN 4"/>
    <property type="match status" value="1"/>
</dbReference>
<feature type="compositionally biased region" description="Low complexity" evidence="1">
    <location>
        <begin position="1167"/>
        <end position="1183"/>
    </location>
</feature>
<proteinExistence type="predicted"/>
<evidence type="ECO:0000256" key="1">
    <source>
        <dbReference type="SAM" id="MobiDB-lite"/>
    </source>
</evidence>
<reference evidence="2" key="1">
    <citation type="submission" date="2013-12" db="EMBL/GenBank/DDBJ databases">
        <title>The Genome Sequence of Aphanomyces astaci APO3.</title>
        <authorList>
            <consortium name="The Broad Institute Genomics Platform"/>
            <person name="Russ C."/>
            <person name="Tyler B."/>
            <person name="van West P."/>
            <person name="Dieguez-Uribeondo J."/>
            <person name="Young S.K."/>
            <person name="Zeng Q."/>
            <person name="Gargeya S."/>
            <person name="Fitzgerald M."/>
            <person name="Abouelleil A."/>
            <person name="Alvarado L."/>
            <person name="Chapman S.B."/>
            <person name="Gainer-Dewar J."/>
            <person name="Goldberg J."/>
            <person name="Griggs A."/>
            <person name="Gujja S."/>
            <person name="Hansen M."/>
            <person name="Howarth C."/>
            <person name="Imamovic A."/>
            <person name="Ireland A."/>
            <person name="Larimer J."/>
            <person name="McCowan C."/>
            <person name="Murphy C."/>
            <person name="Pearson M."/>
            <person name="Poon T.W."/>
            <person name="Priest M."/>
            <person name="Roberts A."/>
            <person name="Saif S."/>
            <person name="Shea T."/>
            <person name="Sykes S."/>
            <person name="Wortman J."/>
            <person name="Nusbaum C."/>
            <person name="Birren B."/>
        </authorList>
    </citation>
    <scope>NUCLEOTIDE SEQUENCE [LARGE SCALE GENOMIC DNA]</scope>
    <source>
        <strain evidence="2">APO3</strain>
    </source>
</reference>
<dbReference type="OrthoDB" id="7537227at2759"/>
<organism evidence="2">
    <name type="scientific">Aphanomyces astaci</name>
    <name type="common">Crayfish plague agent</name>
    <dbReference type="NCBI Taxonomy" id="112090"/>
    <lineage>
        <taxon>Eukaryota</taxon>
        <taxon>Sar</taxon>
        <taxon>Stramenopiles</taxon>
        <taxon>Oomycota</taxon>
        <taxon>Saprolegniomycetes</taxon>
        <taxon>Saprolegniales</taxon>
        <taxon>Verrucalvaceae</taxon>
        <taxon>Aphanomyces</taxon>
    </lineage>
</organism>
<dbReference type="RefSeq" id="XP_009834158.1">
    <property type="nucleotide sequence ID" value="XM_009835856.1"/>
</dbReference>
<feature type="region of interest" description="Disordered" evidence="1">
    <location>
        <begin position="1613"/>
        <end position="1654"/>
    </location>
</feature>
<dbReference type="InterPro" id="IPR011989">
    <property type="entry name" value="ARM-like"/>
</dbReference>
<dbReference type="SUPFAM" id="SSF48371">
    <property type="entry name" value="ARM repeat"/>
    <property type="match status" value="4"/>
</dbReference>
<dbReference type="InterPro" id="IPR016024">
    <property type="entry name" value="ARM-type_fold"/>
</dbReference>
<feature type="region of interest" description="Disordered" evidence="1">
    <location>
        <begin position="89"/>
        <end position="147"/>
    </location>
</feature>
<dbReference type="InterPro" id="IPR000225">
    <property type="entry name" value="Armadillo"/>
</dbReference>
<dbReference type="SMART" id="SM00185">
    <property type="entry name" value="ARM"/>
    <property type="match status" value="12"/>
</dbReference>
<feature type="region of interest" description="Disordered" evidence="1">
    <location>
        <begin position="1167"/>
        <end position="1194"/>
    </location>
</feature>
<gene>
    <name evidence="2" type="ORF">H257_09599</name>
</gene>
<accession>W4GCF7</accession>
<sequence>MHPPKCAQNLEQRLAALRRDQEIDGLRVYLIKYNLFPRNRDPHNSPIRVEELKELVKHWKLHRQRGFWRDHPEKDDLVRALLQHIRTEATSKKRRQDAQDKFRKVNGGGDVDDADQPVQANAMSSSASAPGLLSPSSLDPRQRNTVSMDDKLSTGDLFYTRGHYDEGLIYLSRMEKSKQVHKLQREQNEDMRVVAEKELDLLAHLKDKESTANLSKDMKLKCAEGLYNVSCYPHNEAQMLAEGAVPIVSGLLKNLGSDDVHVRLYCAATLLNLSMTAGSRALMIDQGAIPLVLELAHANNITSKLFCAHTLFRFSGDEDMHFHLVHDGCVIALLQLMAVANDELKELCMKALINLSVIPRSTSSDTVMSTLISLVKVDNPATNLVCAKGLLNLSIMPTTRVNVVEDGAMLALKILCSYHHIQVCEFASAVLCNLAAVRTNQESMVKNGALAVLVELFELPHRYLAKQAHTPEGGSSSDASSLDLHGLYVLKAKWIQNESASLMPLTPDQSVMLDIHMQCAITLSYFSCNAKVQPRLVSAGFVPRVLALLTMHHDDTTKVVTLILSNLASHESCRVQMVADGCVRPLISLMSSTKVDMVVKQDCVVALCNLMLHPQTYKTMVDDGVVPALVAYSENPHPDIQKSCAFALLSLTMDKGMKAKLVGQGVIVALINLADRCADRVDLRAACVCALFQLSTDIENAAALFYEGTQTVAITVLTEPISTTQPAVSHRMWMHSLALLSNMASYDKGRSVLVDDGAVDAVLRFLQVHTTVRSKACARYLTRAQSFAASMLGKLVDVAMMHPGYFAALLALTSTQTISSSSSSRSDVSAMVKTLRCALAFSWMSGSMKGRRLLANHPDVAPGLNSMMRTGHHETQLYAAIGLCNLAMERGATPDRIWADKTVSDFIVVALLRVNSDETKLKCAQVLFNLLTHDDTREKLVVDGVLYALIKLAKLEIDTIRELCLQSIYNISLELGKVQRLVDMEIVRILSTMFQADHSKEMKRLVCGILSNVSAVAGNERQLLHEGALTTIASLVKARDPETRVYCANALSNLSCNAQVAEFMLKDDGNIVAILISLSRAESKDIRRYATGAISNLSASRLGVEVMTRESMIGAIRELLNRITCDVTLALCVRALRNLMMDTENQTKLVACHGVQILSNLIAASTSPTTSSTTTEEAESSSSQNTDAGQSNSTAQHRKDTGIICAELLCLLCTNAGVELQLVEDGIVRALTAIAKQTPASTSAKLDIVSCFSALSKNPLGHDQMLKDGIMEAIVNLCLDSDDQSTTLRASLIARIGEEFAYHMILTMRNLTSAKDTMQASHAEGAPPVLSHDVNRARVSSQSNAIAILLACATSSQPDTREHVAVTLYNLSCHRRSRGLIISNEGVKVLIRLGQNAGGPNAVMMKQVCALALQSMSTHQDANIMQPGLILAMTASLSELNVMSMNAQMSETIAKKTAAVVAPTQFLKNRTLTTFLVGANFVVHHRGTPADWTQVPAKLPPDDGIQVLFQADDEAEADEQNVDNEQVLAASAPRACNLDATCGTLTCLQDDELVKNKMLLGPNSQDIFLGRTKHPTGSGDVHHSVALPLPNMPGTAMPETSTAKTDPEVVVTNGRSSAAQVRKEATKTLKPATPPSPVRSPSKKQLQQRLEPIQ</sequence>
<dbReference type="Gene3D" id="1.25.10.10">
    <property type="entry name" value="Leucine-rich Repeat Variant"/>
    <property type="match status" value="4"/>
</dbReference>